<dbReference type="WBParaSite" id="EEL_0000225501-mRNA-1">
    <property type="protein sequence ID" value="EEL_0000225501-mRNA-1"/>
    <property type="gene ID" value="EEL_0000225501"/>
</dbReference>
<proteinExistence type="predicted"/>
<dbReference type="Proteomes" id="UP000050640">
    <property type="component" value="Unplaced"/>
</dbReference>
<name>A0A0R3RL96_9BILA</name>
<organism evidence="1 2">
    <name type="scientific">Elaeophora elaphi</name>
    <dbReference type="NCBI Taxonomy" id="1147741"/>
    <lineage>
        <taxon>Eukaryota</taxon>
        <taxon>Metazoa</taxon>
        <taxon>Ecdysozoa</taxon>
        <taxon>Nematoda</taxon>
        <taxon>Chromadorea</taxon>
        <taxon>Rhabditida</taxon>
        <taxon>Spirurina</taxon>
        <taxon>Spiruromorpha</taxon>
        <taxon>Filarioidea</taxon>
        <taxon>Onchocercidae</taxon>
        <taxon>Elaeophora</taxon>
    </lineage>
</organism>
<reference evidence="2" key="1">
    <citation type="submission" date="2017-02" db="UniProtKB">
        <authorList>
            <consortium name="WormBaseParasite"/>
        </authorList>
    </citation>
    <scope>IDENTIFICATION</scope>
</reference>
<sequence>MACQKDNINNLNGVLMDAKGVKTEYLPFYLQALRNGQYETIEEIEKVVEIVNQTIDIDRTNG</sequence>
<keyword evidence="1" id="KW-1185">Reference proteome</keyword>
<accession>A0A0R3RL96</accession>
<evidence type="ECO:0000313" key="1">
    <source>
        <dbReference type="Proteomes" id="UP000050640"/>
    </source>
</evidence>
<evidence type="ECO:0000313" key="2">
    <source>
        <dbReference type="WBParaSite" id="EEL_0000225501-mRNA-1"/>
    </source>
</evidence>
<protein>
    <submittedName>
        <fullName evidence="2">NAD(+) synthase</fullName>
    </submittedName>
</protein>
<dbReference type="AlphaFoldDB" id="A0A0R3RL96"/>